<evidence type="ECO:0000256" key="2">
    <source>
        <dbReference type="ARBA" id="ARBA00023125"/>
    </source>
</evidence>
<dbReference type="InterPro" id="IPR013249">
    <property type="entry name" value="RNA_pol_sigma70_r4_t2"/>
</dbReference>
<dbReference type="InterPro" id="IPR005143">
    <property type="entry name" value="TF_LuxR_autoind-bd_dom"/>
</dbReference>
<dbReference type="Gene3D" id="3.30.450.80">
    <property type="entry name" value="Transcription factor LuxR-like, autoinducer-binding domain"/>
    <property type="match status" value="1"/>
</dbReference>
<dbReference type="SMART" id="SM00421">
    <property type="entry name" value="HTH_LUXR"/>
    <property type="match status" value="1"/>
</dbReference>
<accession>A0A6M1U695</accession>
<evidence type="ECO:0000313" key="6">
    <source>
        <dbReference type="Proteomes" id="UP000474758"/>
    </source>
</evidence>
<evidence type="ECO:0000256" key="3">
    <source>
        <dbReference type="ARBA" id="ARBA00023163"/>
    </source>
</evidence>
<dbReference type="Proteomes" id="UP000474758">
    <property type="component" value="Unassembled WGS sequence"/>
</dbReference>
<reference evidence="5 6" key="1">
    <citation type="submission" date="2020-02" db="EMBL/GenBank/DDBJ databases">
        <title>Rhodobacter translucens sp. nov., a novel bacterium isolated from activated sludge.</title>
        <authorList>
            <person name="Liu J."/>
        </authorList>
    </citation>
    <scope>NUCLEOTIDE SEQUENCE [LARGE SCALE GENOMIC DNA]</scope>
    <source>
        <strain evidence="5 6">HX-7-19</strain>
    </source>
</reference>
<dbReference type="InterPro" id="IPR036693">
    <property type="entry name" value="TF_LuxR_autoind-bd_dom_sf"/>
</dbReference>
<organism evidence="5 6">
    <name type="scientific">Paragemmobacter kunshanensis</name>
    <dbReference type="NCBI Taxonomy" id="2583234"/>
    <lineage>
        <taxon>Bacteria</taxon>
        <taxon>Pseudomonadati</taxon>
        <taxon>Pseudomonadota</taxon>
        <taxon>Alphaproteobacteria</taxon>
        <taxon>Rhodobacterales</taxon>
        <taxon>Paracoccaceae</taxon>
        <taxon>Paragemmobacter</taxon>
    </lineage>
</organism>
<dbReference type="SUPFAM" id="SSF75516">
    <property type="entry name" value="Pheromone-binding domain of LuxR-like quorum-sensing transcription factors"/>
    <property type="match status" value="1"/>
</dbReference>
<dbReference type="InterPro" id="IPR036388">
    <property type="entry name" value="WH-like_DNA-bd_sf"/>
</dbReference>
<keyword evidence="2" id="KW-0238">DNA-binding</keyword>
<keyword evidence="6" id="KW-1185">Reference proteome</keyword>
<dbReference type="EMBL" id="JAALFE010000050">
    <property type="protein sequence ID" value="NGQ93384.1"/>
    <property type="molecule type" value="Genomic_DNA"/>
</dbReference>
<dbReference type="Pfam" id="PF03472">
    <property type="entry name" value="Autoind_bind"/>
    <property type="match status" value="1"/>
</dbReference>
<dbReference type="PROSITE" id="PS50043">
    <property type="entry name" value="HTH_LUXR_2"/>
    <property type="match status" value="1"/>
</dbReference>
<dbReference type="PANTHER" id="PTHR44688:SF16">
    <property type="entry name" value="DNA-BINDING TRANSCRIPTIONAL ACTIVATOR DEVR_DOSR"/>
    <property type="match status" value="1"/>
</dbReference>
<comment type="caution">
    <text evidence="5">The sequence shown here is derived from an EMBL/GenBank/DDBJ whole genome shotgun (WGS) entry which is preliminary data.</text>
</comment>
<proteinExistence type="predicted"/>
<keyword evidence="1" id="KW-0805">Transcription regulation</keyword>
<dbReference type="InterPro" id="IPR000792">
    <property type="entry name" value="Tscrpt_reg_LuxR_C"/>
</dbReference>
<dbReference type="Pfam" id="PF08281">
    <property type="entry name" value="Sigma70_r4_2"/>
    <property type="match status" value="1"/>
</dbReference>
<keyword evidence="3" id="KW-0804">Transcription</keyword>
<dbReference type="PANTHER" id="PTHR44688">
    <property type="entry name" value="DNA-BINDING TRANSCRIPTIONAL ACTIVATOR DEVR_DOSR"/>
    <property type="match status" value="1"/>
</dbReference>
<gene>
    <name evidence="5" type="ORF">G5V65_21080</name>
</gene>
<dbReference type="GO" id="GO:0016987">
    <property type="term" value="F:sigma factor activity"/>
    <property type="evidence" value="ECO:0007669"/>
    <property type="project" value="InterPro"/>
</dbReference>
<name>A0A6M1U695_9RHOB</name>
<evidence type="ECO:0000256" key="1">
    <source>
        <dbReference type="ARBA" id="ARBA00023015"/>
    </source>
</evidence>
<feature type="domain" description="HTH luxR-type" evidence="4">
    <location>
        <begin position="158"/>
        <end position="223"/>
    </location>
</feature>
<dbReference type="Gene3D" id="1.10.10.10">
    <property type="entry name" value="Winged helix-like DNA-binding domain superfamily/Winged helix DNA-binding domain"/>
    <property type="match status" value="1"/>
</dbReference>
<dbReference type="GO" id="GO:0006352">
    <property type="term" value="P:DNA-templated transcription initiation"/>
    <property type="evidence" value="ECO:0007669"/>
    <property type="project" value="InterPro"/>
</dbReference>
<evidence type="ECO:0000259" key="4">
    <source>
        <dbReference type="PROSITE" id="PS50043"/>
    </source>
</evidence>
<evidence type="ECO:0000313" key="5">
    <source>
        <dbReference type="EMBL" id="NGQ93384.1"/>
    </source>
</evidence>
<protein>
    <submittedName>
        <fullName evidence="5">LuxR family transcriptional regulator</fullName>
    </submittedName>
</protein>
<dbReference type="GO" id="GO:0003677">
    <property type="term" value="F:DNA binding"/>
    <property type="evidence" value="ECO:0007669"/>
    <property type="project" value="UniProtKB-KW"/>
</dbReference>
<dbReference type="SUPFAM" id="SSF46894">
    <property type="entry name" value="C-terminal effector domain of the bipartite response regulators"/>
    <property type="match status" value="1"/>
</dbReference>
<dbReference type="CDD" id="cd06170">
    <property type="entry name" value="LuxR_C_like"/>
    <property type="match status" value="1"/>
</dbReference>
<sequence length="243" mass="26404">MATGHFAGLGFGRVNYGFTRFLVDRGIGNPEDAVFLTTADAEYVRRYFAGGLFARTPAFRWAQQNSGACTWGWIDAAFRRGELSADEAAAVQQNAAMGISAGITVSFPETSSRSKGALGMIADPGLDHAAVDAIWEERRQEILAVANMMHLKIVNLPGANRRRPLTQRQREALEWVADGKTMQDVALLMGVSPAMVEKHLRLAREALDVETTAQAVAKAALLNMIFQKDAPEAQSLPRSTAAR</sequence>
<dbReference type="AlphaFoldDB" id="A0A6M1U695"/>
<dbReference type="InterPro" id="IPR016032">
    <property type="entry name" value="Sig_transdc_resp-reg_C-effctor"/>
</dbReference>